<feature type="compositionally biased region" description="Polar residues" evidence="1">
    <location>
        <begin position="332"/>
        <end position="345"/>
    </location>
</feature>
<feature type="compositionally biased region" description="Low complexity" evidence="1">
    <location>
        <begin position="54"/>
        <end position="66"/>
    </location>
</feature>
<dbReference type="AlphaFoldDB" id="A0A811Q5R1"/>
<comment type="caution">
    <text evidence="2">The sequence shown here is derived from an EMBL/GenBank/DDBJ whole genome shotgun (WGS) entry which is preliminary data.</text>
</comment>
<feature type="region of interest" description="Disordered" evidence="1">
    <location>
        <begin position="194"/>
        <end position="493"/>
    </location>
</feature>
<accession>A0A811Q5R1</accession>
<feature type="region of interest" description="Disordered" evidence="1">
    <location>
        <begin position="1"/>
        <end position="26"/>
    </location>
</feature>
<feature type="compositionally biased region" description="Polar residues" evidence="1">
    <location>
        <begin position="482"/>
        <end position="492"/>
    </location>
</feature>
<feature type="compositionally biased region" description="Basic and acidic residues" evidence="1">
    <location>
        <begin position="72"/>
        <end position="100"/>
    </location>
</feature>
<protein>
    <submittedName>
        <fullName evidence="2">Uncharacterized protein</fullName>
    </submittedName>
</protein>
<reference evidence="2" key="1">
    <citation type="submission" date="2020-10" db="EMBL/GenBank/DDBJ databases">
        <authorList>
            <person name="Han B."/>
            <person name="Lu T."/>
            <person name="Zhao Q."/>
            <person name="Huang X."/>
            <person name="Zhao Y."/>
        </authorList>
    </citation>
    <scope>NUCLEOTIDE SEQUENCE</scope>
</reference>
<dbReference type="OrthoDB" id="21204at2759"/>
<evidence type="ECO:0000256" key="1">
    <source>
        <dbReference type="SAM" id="MobiDB-lite"/>
    </source>
</evidence>
<feature type="compositionally biased region" description="Basic and acidic residues" evidence="1">
    <location>
        <begin position="431"/>
        <end position="481"/>
    </location>
</feature>
<feature type="region of interest" description="Disordered" evidence="1">
    <location>
        <begin position="49"/>
        <end position="100"/>
    </location>
</feature>
<evidence type="ECO:0000313" key="2">
    <source>
        <dbReference type="EMBL" id="CAD6251971.1"/>
    </source>
</evidence>
<proteinExistence type="predicted"/>
<feature type="compositionally biased region" description="Polar residues" evidence="1">
    <location>
        <begin position="305"/>
        <end position="314"/>
    </location>
</feature>
<organism evidence="2 3">
    <name type="scientific">Miscanthus lutarioriparius</name>
    <dbReference type="NCBI Taxonomy" id="422564"/>
    <lineage>
        <taxon>Eukaryota</taxon>
        <taxon>Viridiplantae</taxon>
        <taxon>Streptophyta</taxon>
        <taxon>Embryophyta</taxon>
        <taxon>Tracheophyta</taxon>
        <taxon>Spermatophyta</taxon>
        <taxon>Magnoliopsida</taxon>
        <taxon>Liliopsida</taxon>
        <taxon>Poales</taxon>
        <taxon>Poaceae</taxon>
        <taxon>PACMAD clade</taxon>
        <taxon>Panicoideae</taxon>
        <taxon>Andropogonodae</taxon>
        <taxon>Andropogoneae</taxon>
        <taxon>Saccharinae</taxon>
        <taxon>Miscanthus</taxon>
    </lineage>
</organism>
<name>A0A811Q5R1_9POAL</name>
<evidence type="ECO:0000313" key="3">
    <source>
        <dbReference type="Proteomes" id="UP000604825"/>
    </source>
</evidence>
<gene>
    <name evidence="2" type="ORF">NCGR_LOCUS35703</name>
</gene>
<feature type="compositionally biased region" description="Polar residues" evidence="1">
    <location>
        <begin position="203"/>
        <end position="231"/>
    </location>
</feature>
<feature type="compositionally biased region" description="Basic and acidic residues" evidence="1">
    <location>
        <begin position="349"/>
        <end position="364"/>
    </location>
</feature>
<dbReference type="Proteomes" id="UP000604825">
    <property type="component" value="Unassembled WGS sequence"/>
</dbReference>
<feature type="compositionally biased region" description="Basic and acidic residues" evidence="1">
    <location>
        <begin position="374"/>
        <end position="383"/>
    </location>
</feature>
<keyword evidence="3" id="KW-1185">Reference proteome</keyword>
<sequence>MEAAAKQAHEGAVGQAVQGSTVQVDQAPGSKRFVASIYINQSLMYSGTETMKISSPSSTGKASSSSVLNKEASSRRENRNSQPSQDKRNQSSGDIKQDKRKWALEIVARKNASSVTSKDHQTGGTDALKGNFPLLAQLHRIAEHYLQKANLDDIRRCADTELAIADAVNVEKGIYERSNSKSIYVNVCSQATRQHAKAKSDNDTSSLTKRTESGSDQISQEVTSEDTNVSGSDVEEALNRAAVSDQKSELGDDTAPEHTVHKDTVSFSSAEDALRKAGLFDSPPNSPDRGTTEVEGESRLEELNKNLQSNSEDVSSLKDDNSSLPTDLDAANCQSLDTMSQQPECNSEEEQKLTGKGETEEVAAKKTYAANLTEADRCSEQCEKSSGPGKEISVDCNKPDKVPGPAEASREMEKAASTSPNQSCEDGLTTDADKPKNSEPSKEKSHSDKPSVNSKDPKADKPKHAAEGGDDPKKRAPDRAGKNTSDASNSTYKKVEMFVKEQKIRPICKSGVITVDQYKWAVGKTTDKVMSFHRDAKNANFLIKEGDKVKKLALQYVEASQQKMS</sequence>
<feature type="compositionally biased region" description="Basic and acidic residues" evidence="1">
    <location>
        <begin position="290"/>
        <end position="304"/>
    </location>
</feature>
<dbReference type="EMBL" id="CAJGYO010000008">
    <property type="protein sequence ID" value="CAD6251971.1"/>
    <property type="molecule type" value="Genomic_DNA"/>
</dbReference>
<feature type="compositionally biased region" description="Basic and acidic residues" evidence="1">
    <location>
        <begin position="246"/>
        <end position="264"/>
    </location>
</feature>